<proteinExistence type="predicted"/>
<dbReference type="EMBL" id="JBFATE010000002">
    <property type="protein sequence ID" value="MEV5244684.1"/>
    <property type="molecule type" value="Genomic_DNA"/>
</dbReference>
<dbReference type="Proteomes" id="UP001552527">
    <property type="component" value="Unassembled WGS sequence"/>
</dbReference>
<dbReference type="PROSITE" id="PS50231">
    <property type="entry name" value="RICIN_B_LECTIN"/>
    <property type="match status" value="1"/>
</dbReference>
<dbReference type="SUPFAM" id="SSF50370">
    <property type="entry name" value="Ricin B-like lectins"/>
    <property type="match status" value="1"/>
</dbReference>
<name>A0ABV3J942_9ACTN</name>
<feature type="domain" description="Ricin B lectin" evidence="1">
    <location>
        <begin position="1"/>
        <end position="128"/>
    </location>
</feature>
<evidence type="ECO:0000259" key="1">
    <source>
        <dbReference type="SMART" id="SM00458"/>
    </source>
</evidence>
<evidence type="ECO:0000313" key="2">
    <source>
        <dbReference type="EMBL" id="MEV5244684.1"/>
    </source>
</evidence>
<dbReference type="InterPro" id="IPR035992">
    <property type="entry name" value="Ricin_B-like_lectins"/>
</dbReference>
<evidence type="ECO:0000313" key="3">
    <source>
        <dbReference type="Proteomes" id="UP001552527"/>
    </source>
</evidence>
<dbReference type="Pfam" id="PF00652">
    <property type="entry name" value="Ricin_B_lectin"/>
    <property type="match status" value="1"/>
</dbReference>
<sequence>MSVYSHDSGRCITAAGAKTSAATDGTRLQIWDCDGGSWQKIDFRPDGTARMFGLCMDVAGASRDSGAPIQLARCNGGWAQKFKVNSAHDLVNTEIGKCVDVTDQRTANGAMLQQWTCYGTDNQKWSIR</sequence>
<dbReference type="Gene3D" id="2.80.10.50">
    <property type="match status" value="2"/>
</dbReference>
<accession>A0ABV3J942</accession>
<dbReference type="RefSeq" id="WP_364018833.1">
    <property type="nucleotide sequence ID" value="NZ_JBFATD010000002.1"/>
</dbReference>
<comment type="caution">
    <text evidence="2">The sequence shown here is derived from an EMBL/GenBank/DDBJ whole genome shotgun (WGS) entry which is preliminary data.</text>
</comment>
<keyword evidence="3" id="KW-1185">Reference proteome</keyword>
<gene>
    <name evidence="2" type="ORF">AB0K95_05305</name>
</gene>
<organism evidence="2 3">
    <name type="scientific">Streptomyces werraensis</name>
    <dbReference type="NCBI Taxonomy" id="68284"/>
    <lineage>
        <taxon>Bacteria</taxon>
        <taxon>Bacillati</taxon>
        <taxon>Actinomycetota</taxon>
        <taxon>Actinomycetes</taxon>
        <taxon>Kitasatosporales</taxon>
        <taxon>Streptomycetaceae</taxon>
        <taxon>Streptomyces</taxon>
    </lineage>
</organism>
<dbReference type="SMART" id="SM00458">
    <property type="entry name" value="RICIN"/>
    <property type="match status" value="1"/>
</dbReference>
<protein>
    <submittedName>
        <fullName evidence="2">RICIN domain-containing protein</fullName>
    </submittedName>
</protein>
<dbReference type="InterPro" id="IPR000772">
    <property type="entry name" value="Ricin_B_lectin"/>
</dbReference>
<reference evidence="2 3" key="1">
    <citation type="submission" date="2024-06" db="EMBL/GenBank/DDBJ databases">
        <title>The Natural Products Discovery Center: Release of the First 8490 Sequenced Strains for Exploring Actinobacteria Biosynthetic Diversity.</title>
        <authorList>
            <person name="Kalkreuter E."/>
            <person name="Kautsar S.A."/>
            <person name="Yang D."/>
            <person name="Bader C.D."/>
            <person name="Teijaro C.N."/>
            <person name="Fluegel L."/>
            <person name="Davis C.M."/>
            <person name="Simpson J.R."/>
            <person name="Lauterbach L."/>
            <person name="Steele A.D."/>
            <person name="Gui C."/>
            <person name="Meng S."/>
            <person name="Li G."/>
            <person name="Viehrig K."/>
            <person name="Ye F."/>
            <person name="Su P."/>
            <person name="Kiefer A.F."/>
            <person name="Nichols A."/>
            <person name="Cepeda A.J."/>
            <person name="Yan W."/>
            <person name="Fan B."/>
            <person name="Jiang Y."/>
            <person name="Adhikari A."/>
            <person name="Zheng C.-J."/>
            <person name="Schuster L."/>
            <person name="Cowan T.M."/>
            <person name="Smanski M.J."/>
            <person name="Chevrette M.G."/>
            <person name="De Carvalho L.P.S."/>
            <person name="Shen B."/>
        </authorList>
    </citation>
    <scope>NUCLEOTIDE SEQUENCE [LARGE SCALE GENOMIC DNA]</scope>
    <source>
        <strain evidence="2 3">NPDC052768</strain>
    </source>
</reference>